<dbReference type="InterPro" id="IPR001807">
    <property type="entry name" value="ClC"/>
</dbReference>
<feature type="transmembrane region" description="Helical" evidence="10">
    <location>
        <begin position="236"/>
        <end position="256"/>
    </location>
</feature>
<dbReference type="RefSeq" id="WP_176108812.1">
    <property type="nucleotide sequence ID" value="NZ_JAALDK010000001.1"/>
</dbReference>
<keyword evidence="7" id="KW-0869">Chloride channel</keyword>
<feature type="transmembrane region" description="Helical" evidence="10">
    <location>
        <begin position="112"/>
        <end position="131"/>
    </location>
</feature>
<dbReference type="Pfam" id="PF00654">
    <property type="entry name" value="Voltage_CLC"/>
    <property type="match status" value="1"/>
</dbReference>
<evidence type="ECO:0000256" key="2">
    <source>
        <dbReference type="ARBA" id="ARBA00022448"/>
    </source>
</evidence>
<dbReference type="InterPro" id="IPR050368">
    <property type="entry name" value="ClC-type_chloride_channel"/>
</dbReference>
<keyword evidence="3 10" id="KW-0812">Transmembrane</keyword>
<evidence type="ECO:0000256" key="8">
    <source>
        <dbReference type="ARBA" id="ARBA00023214"/>
    </source>
</evidence>
<feature type="transmembrane region" description="Helical" evidence="10">
    <location>
        <begin position="163"/>
        <end position="187"/>
    </location>
</feature>
<keyword evidence="8" id="KW-0868">Chloride</keyword>
<feature type="transmembrane region" description="Helical" evidence="10">
    <location>
        <begin position="366"/>
        <end position="390"/>
    </location>
</feature>
<evidence type="ECO:0000256" key="6">
    <source>
        <dbReference type="ARBA" id="ARBA00023136"/>
    </source>
</evidence>
<feature type="transmembrane region" description="Helical" evidence="10">
    <location>
        <begin position="268"/>
        <end position="288"/>
    </location>
</feature>
<evidence type="ECO:0000256" key="3">
    <source>
        <dbReference type="ARBA" id="ARBA00022692"/>
    </source>
</evidence>
<gene>
    <name evidence="11" type="ORF">G5S42_22700</name>
</gene>
<dbReference type="PRINTS" id="PR00762">
    <property type="entry name" value="CLCHANNEL"/>
</dbReference>
<keyword evidence="6 10" id="KW-0472">Membrane</keyword>
<evidence type="ECO:0000256" key="5">
    <source>
        <dbReference type="ARBA" id="ARBA00023065"/>
    </source>
</evidence>
<dbReference type="EMBL" id="JAALDK010000001">
    <property type="protein sequence ID" value="NUY02447.1"/>
    <property type="molecule type" value="Genomic_DNA"/>
</dbReference>
<dbReference type="GO" id="GO:0005254">
    <property type="term" value="F:chloride channel activity"/>
    <property type="evidence" value="ECO:0007669"/>
    <property type="project" value="UniProtKB-KW"/>
</dbReference>
<accession>A0A7Y6N017</accession>
<dbReference type="PANTHER" id="PTHR43427">
    <property type="entry name" value="CHLORIDE CHANNEL PROTEIN CLC-E"/>
    <property type="match status" value="1"/>
</dbReference>
<dbReference type="AlphaFoldDB" id="A0A7Y6N017"/>
<dbReference type="PANTHER" id="PTHR43427:SF6">
    <property type="entry name" value="CHLORIDE CHANNEL PROTEIN CLC-E"/>
    <property type="match status" value="1"/>
</dbReference>
<dbReference type="GO" id="GO:0034707">
    <property type="term" value="C:chloride channel complex"/>
    <property type="evidence" value="ECO:0007669"/>
    <property type="project" value="UniProtKB-KW"/>
</dbReference>
<evidence type="ECO:0000313" key="11">
    <source>
        <dbReference type="EMBL" id="NUY02447.1"/>
    </source>
</evidence>
<organism evidence="11 12">
    <name type="scientific">Paraburkholderia youngii</name>
    <dbReference type="NCBI Taxonomy" id="2782701"/>
    <lineage>
        <taxon>Bacteria</taxon>
        <taxon>Pseudomonadati</taxon>
        <taxon>Pseudomonadota</taxon>
        <taxon>Betaproteobacteria</taxon>
        <taxon>Burkholderiales</taxon>
        <taxon>Burkholderiaceae</taxon>
        <taxon>Paraburkholderia</taxon>
    </lineage>
</organism>
<dbReference type="InterPro" id="IPR014743">
    <property type="entry name" value="Cl-channel_core"/>
</dbReference>
<proteinExistence type="predicted"/>
<dbReference type="SUPFAM" id="SSF81340">
    <property type="entry name" value="Clc chloride channel"/>
    <property type="match status" value="1"/>
</dbReference>
<reference evidence="11 12" key="1">
    <citation type="submission" date="2020-02" db="EMBL/GenBank/DDBJ databases">
        <title>Paraburkholderia simonii sp. nov. and Paraburkholderia youngii sp. nov. Brazilian and Mexican Mimosa-associated rhizobia.</title>
        <authorList>
            <person name="Mavima L."/>
            <person name="Beukes C.W."/>
            <person name="Chan W.Y."/>
            <person name="Palmer M."/>
            <person name="De Meyer S.E."/>
            <person name="James E.K."/>
            <person name="Venter S.N."/>
            <person name="Steenkamp E.T."/>
        </authorList>
    </citation>
    <scope>NUCLEOTIDE SEQUENCE [LARGE SCALE GENOMIC DNA]</scope>
    <source>
        <strain evidence="11 12">JPY169</strain>
    </source>
</reference>
<evidence type="ECO:0000256" key="7">
    <source>
        <dbReference type="ARBA" id="ARBA00023173"/>
    </source>
</evidence>
<comment type="caution">
    <text evidence="11">The sequence shown here is derived from an EMBL/GenBank/DDBJ whole genome shotgun (WGS) entry which is preliminary data.</text>
</comment>
<protein>
    <submittedName>
        <fullName evidence="11">Chloride channel protein</fullName>
    </submittedName>
</protein>
<dbReference type="GeneID" id="301103154"/>
<evidence type="ECO:0000313" key="12">
    <source>
        <dbReference type="Proteomes" id="UP000594380"/>
    </source>
</evidence>
<evidence type="ECO:0000256" key="9">
    <source>
        <dbReference type="ARBA" id="ARBA00023303"/>
    </source>
</evidence>
<comment type="subcellular location">
    <subcellularLocation>
        <location evidence="1">Membrane</location>
        <topology evidence="1">Multi-pass membrane protein</topology>
    </subcellularLocation>
</comment>
<keyword evidence="4 10" id="KW-1133">Transmembrane helix</keyword>
<keyword evidence="2" id="KW-0813">Transport</keyword>
<dbReference type="CDD" id="cd01033">
    <property type="entry name" value="ClC_like"/>
    <property type="match status" value="1"/>
</dbReference>
<keyword evidence="9" id="KW-0407">Ion channel</keyword>
<feature type="transmembrane region" description="Helical" evidence="10">
    <location>
        <begin position="199"/>
        <end position="216"/>
    </location>
</feature>
<evidence type="ECO:0000256" key="1">
    <source>
        <dbReference type="ARBA" id="ARBA00004141"/>
    </source>
</evidence>
<sequence length="449" mass="46899">MNTSPISDRPLTRYARLVAVAALTGVGAGLSGMFLALLLHAVQHLAYGYSLGRVISTESFLSGVSAASYSRRLMAFALCGAVAGFGWWALYRWGRPLVSIREAVRSEDPRMPASSTLAHALLQIITVALGSPLGREVAPREVGALWSGWIAQRAGLSVTDQRVMVACGAGAGLAAVYNVPLGGALFVLEVLLGTFEWRVSVLALFTSALAAVTAWIGLGNEHQYAVPQLVLSAPLFVWSLVCGPFFGLAAWCFVRLTGQARARAPKDARLPICASLNFMLIGVLVLLYPQLAGNGKGAAGLSFDSDLTIGLAATLLVLKVAIEVSSLRAGAEGGLLTPGLTNGALLAVVLGGLWNIIWPGTSSGEFAVVGAGAFLAASMQMPLTAIVLMVEFTRAGHDMLVPMLLSTTGSVAAFKLLAKAVDVRLQATQQRTRSQGQSRIGAVRGEGQS</sequence>
<feature type="transmembrane region" description="Helical" evidence="10">
    <location>
        <begin position="17"/>
        <end position="42"/>
    </location>
</feature>
<dbReference type="Gene3D" id="1.10.3080.10">
    <property type="entry name" value="Clc chloride channel"/>
    <property type="match status" value="1"/>
</dbReference>
<feature type="transmembrane region" description="Helical" evidence="10">
    <location>
        <begin position="308"/>
        <end position="327"/>
    </location>
</feature>
<keyword evidence="5" id="KW-0406">Ion transport</keyword>
<dbReference type="Proteomes" id="UP000594380">
    <property type="component" value="Unassembled WGS sequence"/>
</dbReference>
<feature type="transmembrane region" description="Helical" evidence="10">
    <location>
        <begin position="73"/>
        <end position="91"/>
    </location>
</feature>
<feature type="transmembrane region" description="Helical" evidence="10">
    <location>
        <begin position="339"/>
        <end position="360"/>
    </location>
</feature>
<evidence type="ECO:0000256" key="4">
    <source>
        <dbReference type="ARBA" id="ARBA00022989"/>
    </source>
</evidence>
<evidence type="ECO:0000256" key="10">
    <source>
        <dbReference type="SAM" id="Phobius"/>
    </source>
</evidence>
<name>A0A7Y6N017_9BURK</name>